<keyword evidence="5" id="KW-0560">Oxidoreductase</keyword>
<dbReference type="Pfam" id="PF16197">
    <property type="entry name" value="KAsynt_C_assoc"/>
    <property type="match status" value="1"/>
</dbReference>
<evidence type="ECO:0000313" key="12">
    <source>
        <dbReference type="EMBL" id="KAH6690454.1"/>
    </source>
</evidence>
<dbReference type="Pfam" id="PF08242">
    <property type="entry name" value="Methyltransf_12"/>
    <property type="match status" value="1"/>
</dbReference>
<dbReference type="SUPFAM" id="SSF55048">
    <property type="entry name" value="Probable ACP-binding domain of malonyl-CoA ACP transacylase"/>
    <property type="match status" value="1"/>
</dbReference>
<dbReference type="InterPro" id="IPR013217">
    <property type="entry name" value="Methyltransf_12"/>
</dbReference>
<dbReference type="PROSITE" id="PS00606">
    <property type="entry name" value="KS3_1"/>
    <property type="match status" value="1"/>
</dbReference>
<dbReference type="SMART" id="SM00829">
    <property type="entry name" value="PKS_ER"/>
    <property type="match status" value="1"/>
</dbReference>
<dbReference type="GO" id="GO:0031177">
    <property type="term" value="F:phosphopantetheine binding"/>
    <property type="evidence" value="ECO:0007669"/>
    <property type="project" value="InterPro"/>
</dbReference>
<dbReference type="InterPro" id="IPR020807">
    <property type="entry name" value="PKS_DH"/>
</dbReference>
<keyword evidence="7" id="KW-0012">Acyltransferase</keyword>
<keyword evidence="3" id="KW-0808">Transferase</keyword>
<dbReference type="OrthoDB" id="329835at2759"/>
<dbReference type="Gene3D" id="3.30.70.3290">
    <property type="match status" value="1"/>
</dbReference>
<dbReference type="InterPro" id="IPR057326">
    <property type="entry name" value="KR_dom"/>
</dbReference>
<dbReference type="CDD" id="cd00833">
    <property type="entry name" value="PKS"/>
    <property type="match status" value="1"/>
</dbReference>
<dbReference type="Pfam" id="PF00698">
    <property type="entry name" value="Acyl_transf_1"/>
    <property type="match status" value="1"/>
</dbReference>
<dbReference type="GO" id="GO:0006633">
    <property type="term" value="P:fatty acid biosynthetic process"/>
    <property type="evidence" value="ECO:0007669"/>
    <property type="project" value="InterPro"/>
</dbReference>
<name>A0A9P8VFB5_9PEZI</name>
<dbReference type="Gene3D" id="3.40.366.10">
    <property type="entry name" value="Malonyl-Coenzyme A Acyl Carrier Protein, domain 2"/>
    <property type="match status" value="1"/>
</dbReference>
<dbReference type="SUPFAM" id="SSF53901">
    <property type="entry name" value="Thiolase-like"/>
    <property type="match status" value="1"/>
</dbReference>
<dbReference type="SUPFAM" id="SSF52151">
    <property type="entry name" value="FabD/lysophospholipase-like"/>
    <property type="match status" value="1"/>
</dbReference>
<dbReference type="InterPro" id="IPR006162">
    <property type="entry name" value="Ppantetheine_attach_site"/>
</dbReference>
<dbReference type="Gene3D" id="3.40.50.720">
    <property type="entry name" value="NAD(P)-binding Rossmann-like Domain"/>
    <property type="match status" value="1"/>
</dbReference>
<dbReference type="PANTHER" id="PTHR43775">
    <property type="entry name" value="FATTY ACID SYNTHASE"/>
    <property type="match status" value="1"/>
</dbReference>
<dbReference type="PROSITE" id="PS52019">
    <property type="entry name" value="PKS_MFAS_DH"/>
    <property type="match status" value="1"/>
</dbReference>
<dbReference type="SMART" id="SM00823">
    <property type="entry name" value="PKS_PP"/>
    <property type="match status" value="1"/>
</dbReference>
<dbReference type="InterPro" id="IPR020806">
    <property type="entry name" value="PKS_PP-bd"/>
</dbReference>
<comment type="caution">
    <text evidence="12">The sequence shown here is derived from an EMBL/GenBank/DDBJ whole genome shotgun (WGS) entry which is preliminary data.</text>
</comment>
<dbReference type="Pfam" id="PF02801">
    <property type="entry name" value="Ketoacyl-synt_C"/>
    <property type="match status" value="1"/>
</dbReference>
<evidence type="ECO:0000256" key="3">
    <source>
        <dbReference type="ARBA" id="ARBA00022679"/>
    </source>
</evidence>
<feature type="domain" description="Carrier" evidence="9">
    <location>
        <begin position="2484"/>
        <end position="2561"/>
    </location>
</feature>
<dbReference type="PANTHER" id="PTHR43775:SF29">
    <property type="entry name" value="ASPERFURANONE POLYKETIDE SYNTHASE AFOG-RELATED"/>
    <property type="match status" value="1"/>
</dbReference>
<dbReference type="GO" id="GO:0004315">
    <property type="term" value="F:3-oxoacyl-[acyl-carrier-protein] synthase activity"/>
    <property type="evidence" value="ECO:0007669"/>
    <property type="project" value="InterPro"/>
</dbReference>
<dbReference type="PROSITE" id="PS52004">
    <property type="entry name" value="KS3_2"/>
    <property type="match status" value="1"/>
</dbReference>
<dbReference type="InterPro" id="IPR050091">
    <property type="entry name" value="PKS_NRPS_Biosynth_Enz"/>
</dbReference>
<evidence type="ECO:0000256" key="4">
    <source>
        <dbReference type="ARBA" id="ARBA00022857"/>
    </source>
</evidence>
<dbReference type="SUPFAM" id="SSF51735">
    <property type="entry name" value="NAD(P)-binding Rossmann-fold domains"/>
    <property type="match status" value="2"/>
</dbReference>
<dbReference type="EMBL" id="JAGSXJ010000006">
    <property type="protein sequence ID" value="KAH6690454.1"/>
    <property type="molecule type" value="Genomic_DNA"/>
</dbReference>
<dbReference type="GO" id="GO:0004312">
    <property type="term" value="F:fatty acid synthase activity"/>
    <property type="evidence" value="ECO:0007669"/>
    <property type="project" value="TreeGrafter"/>
</dbReference>
<dbReference type="GO" id="GO:0016491">
    <property type="term" value="F:oxidoreductase activity"/>
    <property type="evidence" value="ECO:0007669"/>
    <property type="project" value="UniProtKB-KW"/>
</dbReference>
<dbReference type="Pfam" id="PF21089">
    <property type="entry name" value="PKS_DH_N"/>
    <property type="match status" value="1"/>
</dbReference>
<evidence type="ECO:0008006" key="14">
    <source>
        <dbReference type="Google" id="ProtNLM"/>
    </source>
</evidence>
<dbReference type="Proteomes" id="UP000770015">
    <property type="component" value="Unassembled WGS sequence"/>
</dbReference>
<dbReference type="InterPro" id="IPR049552">
    <property type="entry name" value="PKS_DH_N"/>
</dbReference>
<dbReference type="SUPFAM" id="SSF50129">
    <property type="entry name" value="GroES-like"/>
    <property type="match status" value="1"/>
</dbReference>
<keyword evidence="13" id="KW-1185">Reference proteome</keyword>
<dbReference type="InterPro" id="IPR036291">
    <property type="entry name" value="NAD(P)-bd_dom_sf"/>
</dbReference>
<dbReference type="InterPro" id="IPR042104">
    <property type="entry name" value="PKS_dehydratase_sf"/>
</dbReference>
<dbReference type="Gene3D" id="1.10.1200.10">
    <property type="entry name" value="ACP-like"/>
    <property type="match status" value="1"/>
</dbReference>
<dbReference type="GO" id="GO:0030639">
    <property type="term" value="P:polyketide biosynthetic process"/>
    <property type="evidence" value="ECO:0007669"/>
    <property type="project" value="UniProtKB-ARBA"/>
</dbReference>
<dbReference type="SUPFAM" id="SSF53335">
    <property type="entry name" value="S-adenosyl-L-methionine-dependent methyltransferases"/>
    <property type="match status" value="1"/>
</dbReference>
<keyword evidence="1" id="KW-0596">Phosphopantetheine</keyword>
<dbReference type="PROSITE" id="PS00012">
    <property type="entry name" value="PHOSPHOPANTETHEINE"/>
    <property type="match status" value="1"/>
</dbReference>
<keyword evidence="2" id="KW-0597">Phosphoprotein</keyword>
<evidence type="ECO:0000256" key="2">
    <source>
        <dbReference type="ARBA" id="ARBA00022553"/>
    </source>
</evidence>
<dbReference type="Gene3D" id="3.90.180.10">
    <property type="entry name" value="Medium-chain alcohol dehydrogenases, catalytic domain"/>
    <property type="match status" value="1"/>
</dbReference>
<protein>
    <recommendedName>
        <fullName evidence="14">Polyketide synthase</fullName>
    </recommendedName>
</protein>
<dbReference type="SUPFAM" id="SSF47336">
    <property type="entry name" value="ACP-like"/>
    <property type="match status" value="1"/>
</dbReference>
<feature type="region of interest" description="C-terminal hotdog fold" evidence="8">
    <location>
        <begin position="1102"/>
        <end position="1259"/>
    </location>
</feature>
<evidence type="ECO:0000256" key="8">
    <source>
        <dbReference type="PROSITE-ProRule" id="PRU01363"/>
    </source>
</evidence>
<dbReference type="InterPro" id="IPR001227">
    <property type="entry name" value="Ac_transferase_dom_sf"/>
</dbReference>
<dbReference type="Gene3D" id="3.40.47.10">
    <property type="match status" value="1"/>
</dbReference>
<dbReference type="InterPro" id="IPR049551">
    <property type="entry name" value="PKS_DH_C"/>
</dbReference>
<dbReference type="InterPro" id="IPR016035">
    <property type="entry name" value="Acyl_Trfase/lysoPLipase"/>
</dbReference>
<dbReference type="SMART" id="SM00825">
    <property type="entry name" value="PKS_KS"/>
    <property type="match status" value="1"/>
</dbReference>
<feature type="domain" description="PKS/mFAS DH" evidence="11">
    <location>
        <begin position="938"/>
        <end position="1259"/>
    </location>
</feature>
<dbReference type="InterPro" id="IPR020843">
    <property type="entry name" value="ER"/>
</dbReference>
<dbReference type="Pfam" id="PF08659">
    <property type="entry name" value="KR"/>
    <property type="match status" value="1"/>
</dbReference>
<dbReference type="Pfam" id="PF14765">
    <property type="entry name" value="PS-DH"/>
    <property type="match status" value="1"/>
</dbReference>
<dbReference type="SMART" id="SM00822">
    <property type="entry name" value="PKS_KR"/>
    <property type="match status" value="1"/>
</dbReference>
<dbReference type="InterPro" id="IPR013149">
    <property type="entry name" value="ADH-like_C"/>
</dbReference>
<organism evidence="12 13">
    <name type="scientific">Plectosphaerella plurivora</name>
    <dbReference type="NCBI Taxonomy" id="936078"/>
    <lineage>
        <taxon>Eukaryota</taxon>
        <taxon>Fungi</taxon>
        <taxon>Dikarya</taxon>
        <taxon>Ascomycota</taxon>
        <taxon>Pezizomycotina</taxon>
        <taxon>Sordariomycetes</taxon>
        <taxon>Hypocreomycetidae</taxon>
        <taxon>Glomerellales</taxon>
        <taxon>Plectosphaerellaceae</taxon>
        <taxon>Plectosphaerella</taxon>
    </lineage>
</organism>
<dbReference type="Pfam" id="PF00109">
    <property type="entry name" value="ketoacyl-synt"/>
    <property type="match status" value="1"/>
</dbReference>
<dbReference type="InterPro" id="IPR011032">
    <property type="entry name" value="GroES-like_sf"/>
</dbReference>
<dbReference type="SMART" id="SM00826">
    <property type="entry name" value="PKS_DH"/>
    <property type="match status" value="1"/>
</dbReference>
<dbReference type="Pfam" id="PF23297">
    <property type="entry name" value="ACP_SdgA_C"/>
    <property type="match status" value="1"/>
</dbReference>
<dbReference type="Pfam" id="PF00107">
    <property type="entry name" value="ADH_zinc_N"/>
    <property type="match status" value="1"/>
</dbReference>
<dbReference type="InterPro" id="IPR016036">
    <property type="entry name" value="Malonyl_transacylase_ACP-bd"/>
</dbReference>
<keyword evidence="6" id="KW-0511">Multifunctional enzyme</keyword>
<dbReference type="SMART" id="SM00827">
    <property type="entry name" value="PKS_AT"/>
    <property type="match status" value="1"/>
</dbReference>
<keyword evidence="4" id="KW-0521">NADP</keyword>
<evidence type="ECO:0000256" key="6">
    <source>
        <dbReference type="ARBA" id="ARBA00023268"/>
    </source>
</evidence>
<dbReference type="InterPro" id="IPR049900">
    <property type="entry name" value="PKS_mFAS_DH"/>
</dbReference>
<dbReference type="InterPro" id="IPR014031">
    <property type="entry name" value="Ketoacyl_synth_C"/>
</dbReference>
<dbReference type="CDD" id="cd02440">
    <property type="entry name" value="AdoMet_MTases"/>
    <property type="match status" value="1"/>
</dbReference>
<proteinExistence type="predicted"/>
<dbReference type="InterPro" id="IPR014030">
    <property type="entry name" value="Ketoacyl_synth_N"/>
</dbReference>
<dbReference type="InterPro" id="IPR013968">
    <property type="entry name" value="PKS_KR"/>
</dbReference>
<evidence type="ECO:0000259" key="9">
    <source>
        <dbReference type="PROSITE" id="PS50075"/>
    </source>
</evidence>
<dbReference type="PROSITE" id="PS50075">
    <property type="entry name" value="CARRIER"/>
    <property type="match status" value="1"/>
</dbReference>
<accession>A0A9P8VFB5</accession>
<feature type="domain" description="Ketosynthase family 3 (KS3)" evidence="10">
    <location>
        <begin position="21"/>
        <end position="437"/>
    </location>
</feature>
<dbReference type="InterPro" id="IPR018201">
    <property type="entry name" value="Ketoacyl_synth_AS"/>
</dbReference>
<evidence type="ECO:0000256" key="7">
    <source>
        <dbReference type="ARBA" id="ARBA00023315"/>
    </source>
</evidence>
<evidence type="ECO:0000259" key="10">
    <source>
        <dbReference type="PROSITE" id="PS52004"/>
    </source>
</evidence>
<evidence type="ECO:0000256" key="5">
    <source>
        <dbReference type="ARBA" id="ARBA00023002"/>
    </source>
</evidence>
<dbReference type="InterPro" id="IPR056501">
    <property type="entry name" value="NAD-bd_HRPKS_sdrA"/>
</dbReference>
<dbReference type="InterPro" id="IPR014043">
    <property type="entry name" value="Acyl_transferase_dom"/>
</dbReference>
<feature type="region of interest" description="N-terminal hotdog fold" evidence="8">
    <location>
        <begin position="938"/>
        <end position="1076"/>
    </location>
</feature>
<dbReference type="Gene3D" id="3.40.50.150">
    <property type="entry name" value="Vaccinia Virus protein VP39"/>
    <property type="match status" value="1"/>
</dbReference>
<evidence type="ECO:0000313" key="13">
    <source>
        <dbReference type="Proteomes" id="UP000770015"/>
    </source>
</evidence>
<dbReference type="InterPro" id="IPR020841">
    <property type="entry name" value="PKS_Beta-ketoAc_synthase_dom"/>
</dbReference>
<dbReference type="InterPro" id="IPR016039">
    <property type="entry name" value="Thiolase-like"/>
</dbReference>
<evidence type="ECO:0000259" key="11">
    <source>
        <dbReference type="PROSITE" id="PS52019"/>
    </source>
</evidence>
<dbReference type="Pfam" id="PF23114">
    <property type="entry name" value="NAD-bd_HRPKS_sdrA"/>
    <property type="match status" value="1"/>
</dbReference>
<gene>
    <name evidence="12" type="ORF">F5X68DRAFT_70163</name>
</gene>
<evidence type="ECO:0000256" key="1">
    <source>
        <dbReference type="ARBA" id="ARBA00022450"/>
    </source>
</evidence>
<dbReference type="InterPro" id="IPR032821">
    <property type="entry name" value="PKS_assoc"/>
</dbReference>
<dbReference type="Gene3D" id="3.10.129.110">
    <property type="entry name" value="Polyketide synthase dehydratase"/>
    <property type="match status" value="1"/>
</dbReference>
<dbReference type="InterPro" id="IPR036736">
    <property type="entry name" value="ACP-like_sf"/>
</dbReference>
<dbReference type="InterPro" id="IPR009081">
    <property type="entry name" value="PP-bd_ACP"/>
</dbReference>
<dbReference type="InterPro" id="IPR029063">
    <property type="entry name" value="SAM-dependent_MTases_sf"/>
</dbReference>
<feature type="active site" description="Proton donor; for dehydratase activity" evidence="8">
    <location>
        <position position="1162"/>
    </location>
</feature>
<sequence>MPSISDMPVAGDKPAEATKPARPIAVIGMSCRFGGGVTSASKLWELCASGSDGWSPFPAERFQTRNTKDFPAGGYFLKEDISLFDAAFFNFSADVASSMDPQIRLSLESVYEATEQAGIPINQFAGSRTSVFAGTYAKDFYDLQMRDPETLPISFITGNGTAMLANRISHFYDLRGPSVTIDTGCSSGLTAVHQACQSIYAGDADVAIAGGSEVMLNREMVAVMAAQGVLGPEGKCFAWDDRAHGYGRGEGVATLILKPLDDALRDGNNVHAVIRQIGVNQDGKTTTITSPSMEAQRTLIRECYARAGFDMAQTGYVEAHMTGTAVGDPIEAEAIAQTFGQSRPAGEPVYVGSVKTNVGHTEPVSGIAAVIKTIFSLKNAKIAPNLNYITNNPKIPVNEWNVAVPTSLMDWPKGKPLRASVNNFGYGGSNSHVILESSTLHMAQDQVVTGPTEGSEDRSLVYLLSAKDAAAAQGMISNYADYLNNVLKTGAEEGAQPDQKLALTSESLAYTLSERRSRFPCVAAIRASSLNELVAKLEQVKAGAKPAHGTKQPRIGFVFNGQGAQWHAMGRELFTSYSVFAASVDEADRILREDYGATWSLREELHRDDKTTRVHETNISQPINVALQLCLVELLTAWGVFPSAVTSHSSGEIAAAYSAGILSFRQALGVVYHRGRLALEYQERLALAGGMVAAGLGAEAAKAYLVDTPGVVVACTNSADSVTLSGDLDALEKVATRLEGDGIFARKLKVPLAYHSHHMQHMAQAYTEALATILPGEGSDVQPRQNVVFSSPVVGQGLEDAAAALNSPEHWVRNLVSPVLFSEAFENMISSVDVLLEIGAHSTLSGPIRSILGTRNLPYASCLKRNTDATTTVQEAACELLRQGYPVSLSGVNLYEAPSSGRYPFIEDLPSYAWNHATSYWIEPRASRENRFDKTRPHELLGTPVHGGDGSTFAWRNFLRVSEISWLTDHRVESRVVLPGAAYVAMAIEAARLLTSTSEDLVRGYRLRDVDIMNALTIPESSAGVEVMLVLRPCSEKELDHKGWYDFELSSLAAGAGSDAWVTHCKGAVAVEMSNAVRAATATTEAKPDETSFFDEKAPSAVRQVDIEAFFESLRDVGLYHGPVFQNFIDSRASGSRAITNLAVSRAAEEAQDYVLHPATLDSIIQAAYVDVAQLQQDSGTMMLPRSIRSMFVPRSLKRQAGEKLQALTHLVKSDKHGSTTDISVLNAGKDDNDKVAGSSDFVQIKGFYVQAVERGFGGDNKGPRVCFKSRWELDILNGLPDAIREAMPVPAGPADVDMMTKCTKASYYLICDALAALASDNEEAVEAREWHHKRYVTWMGDIVNQGKRGELGPGSRVWHKASRGMKQMLLDELAQGTPTTRLLCRVGAKLPEIVRGEITPLELMMADNLLNDFYMDVPAFQRLYSHLHKVVDLFAVKRPGARVLEIGAGTGGASGVVLEAFAARADEGMGGSLLGHYTYTDISSGFFEAARQKFTAWTPSMDFTKLDIGSDPESQGIELGSYDFVVASAVLHATKSLATTMSNVRKLLKPDGKLIMLEQTRDDLEAQVIFGTTPGWWLGEEPYRQSSPLATLETWDAVLKETGFSGIDFEVPDLSDKDLRSASVIVSSNKGSKVDVAGPISGGISIVHTGTAPPEEWLTRLVQAIVDATGSEPQVQSLAEAQVDSRLCIFTGEIGTPFLSTMDSASFEQIRRLLVTCRGILWLSSSGAGNNQDQKPLYAQSVGLLRTLRSEDQTQHCVHLDFEQQPWNVDQVRFITHVLTQEFSDAADPFQAESEYKVIDGELHMSRVYYDAKADDAASKTVVAARSEMQPIDQPGRVLDWESGKTGVLSEAYFTDDFRFSEGLESGMIEVEPKAFGLNFRDVMVALGQVAEDGLVYSEMCGVVSRLGPDTENSGLQVGDRVCGAGWGHITNCVRTGWEDVAKIPDNISFEEAASVPTIYITVFHSLVNIARLAKDESILIHAGTGGVGQAAIMLAKHLGAVIYVTCSTEEKRDMLIEKYQIDPSHIFSSRDPSFAPAVMTATAGKGVDVLLNCLAGPLLKAGWECMARFGRFVEIGKVDMQNGRHLDMTPFSRCATISGVDILSLAAYKKDVYRAALEASLRLISEGIVKTVSPLHVYSIAEMEKPLRQLQHGTHMGKFVVVPTPDAQVKVVTQPRPVRLDPQSTYMVVGGVTGIGRAVAEWIAQKGARNIVVTSRNAERHPDTPSLVQSLGADGCKVLVRNCDVADEASLLGLISGCEQAGLPPIKGVLTTAMVLDDTVIERMAFEQWQHAVLPKVAGTMNLHRHLPDLTFFIMMSSTAGIFGSPSQANYNAGNAYQDALARFRTARGLPAVSIDLGIVESVGFVAEASDDKKQIIETSLRNGGVGAPLALDHLLRLVEDSVRHPLRASPDDSQIVTCLASWDDMPADSTLRRDRRFGTLRLARSLRKVDAPGGAGGDEDENSSFALTQKLCSPSVGGVAGAASVIADALAAKMADVFHLVSNEIDRAMPMSHYGVDSLVAVELRNWLGTAAKSKVSVFEILQTPSLVEFAALVAGRSELLKTA</sequence>
<feature type="active site" description="Proton acceptor; for dehydratase activity" evidence="8">
    <location>
        <position position="970"/>
    </location>
</feature>
<dbReference type="CDD" id="cd05195">
    <property type="entry name" value="enoyl_red"/>
    <property type="match status" value="1"/>
</dbReference>
<reference evidence="12" key="1">
    <citation type="journal article" date="2021" name="Nat. Commun.">
        <title>Genetic determinants of endophytism in the Arabidopsis root mycobiome.</title>
        <authorList>
            <person name="Mesny F."/>
            <person name="Miyauchi S."/>
            <person name="Thiergart T."/>
            <person name="Pickel B."/>
            <person name="Atanasova L."/>
            <person name="Karlsson M."/>
            <person name="Huettel B."/>
            <person name="Barry K.W."/>
            <person name="Haridas S."/>
            <person name="Chen C."/>
            <person name="Bauer D."/>
            <person name="Andreopoulos W."/>
            <person name="Pangilinan J."/>
            <person name="LaButti K."/>
            <person name="Riley R."/>
            <person name="Lipzen A."/>
            <person name="Clum A."/>
            <person name="Drula E."/>
            <person name="Henrissat B."/>
            <person name="Kohler A."/>
            <person name="Grigoriev I.V."/>
            <person name="Martin F.M."/>
            <person name="Hacquard S."/>
        </authorList>
    </citation>
    <scope>NUCLEOTIDE SEQUENCE</scope>
    <source>
        <strain evidence="12">MPI-SDFR-AT-0117</strain>
    </source>
</reference>
<dbReference type="CDD" id="cd05274">
    <property type="entry name" value="KR_FAS_SDR_x"/>
    <property type="match status" value="1"/>
</dbReference>